<comment type="caution">
    <text evidence="2">The sequence shown here is derived from an EMBL/GenBank/DDBJ whole genome shotgun (WGS) entry which is preliminary data.</text>
</comment>
<accession>A0ABN7WCI3</accession>
<proteinExistence type="predicted"/>
<feature type="compositionally biased region" description="Basic and acidic residues" evidence="1">
    <location>
        <begin position="67"/>
        <end position="86"/>
    </location>
</feature>
<gene>
    <name evidence="2" type="ORF">GMARGA_LOCUS29027</name>
</gene>
<feature type="compositionally biased region" description="Acidic residues" evidence="1">
    <location>
        <begin position="53"/>
        <end position="66"/>
    </location>
</feature>
<evidence type="ECO:0000313" key="3">
    <source>
        <dbReference type="Proteomes" id="UP000789901"/>
    </source>
</evidence>
<organism evidence="2 3">
    <name type="scientific">Gigaspora margarita</name>
    <dbReference type="NCBI Taxonomy" id="4874"/>
    <lineage>
        <taxon>Eukaryota</taxon>
        <taxon>Fungi</taxon>
        <taxon>Fungi incertae sedis</taxon>
        <taxon>Mucoromycota</taxon>
        <taxon>Glomeromycotina</taxon>
        <taxon>Glomeromycetes</taxon>
        <taxon>Diversisporales</taxon>
        <taxon>Gigasporaceae</taxon>
        <taxon>Gigaspora</taxon>
    </lineage>
</organism>
<feature type="region of interest" description="Disordered" evidence="1">
    <location>
        <begin position="38"/>
        <end position="107"/>
    </location>
</feature>
<keyword evidence="3" id="KW-1185">Reference proteome</keyword>
<reference evidence="2 3" key="1">
    <citation type="submission" date="2021-06" db="EMBL/GenBank/DDBJ databases">
        <authorList>
            <person name="Kallberg Y."/>
            <person name="Tangrot J."/>
            <person name="Rosling A."/>
        </authorList>
    </citation>
    <scope>NUCLEOTIDE SEQUENCE [LARGE SCALE GENOMIC DNA]</scope>
    <source>
        <strain evidence="2 3">120-4 pot B 10/14</strain>
    </source>
</reference>
<dbReference type="EMBL" id="CAJVQB010038328">
    <property type="protein sequence ID" value="CAG8826114.1"/>
    <property type="molecule type" value="Genomic_DNA"/>
</dbReference>
<evidence type="ECO:0000313" key="2">
    <source>
        <dbReference type="EMBL" id="CAG8826114.1"/>
    </source>
</evidence>
<protein>
    <submittedName>
        <fullName evidence="2">44010_t:CDS:1</fullName>
    </submittedName>
</protein>
<name>A0ABN7WCI3_GIGMA</name>
<evidence type="ECO:0000256" key="1">
    <source>
        <dbReference type="SAM" id="MobiDB-lite"/>
    </source>
</evidence>
<feature type="non-terminal residue" evidence="2">
    <location>
        <position position="107"/>
    </location>
</feature>
<sequence>LHKHWHKWIANSGNDLTKAFKKCGILNCLSGSEDHLIYNDGEEDKEDRTSEDNNSDEDAVESDDYESDKGEYDEGESNERESNKGESDEDGNTNKYNKWPECYVVIN</sequence>
<feature type="non-terminal residue" evidence="2">
    <location>
        <position position="1"/>
    </location>
</feature>
<dbReference type="Proteomes" id="UP000789901">
    <property type="component" value="Unassembled WGS sequence"/>
</dbReference>